<dbReference type="PANTHER" id="PTHR20961:SF124">
    <property type="entry name" value="GLYCOSYLTRANSFERASE"/>
    <property type="match status" value="1"/>
</dbReference>
<dbReference type="Pfam" id="PF04577">
    <property type="entry name" value="Glyco_transf_61"/>
    <property type="match status" value="1"/>
</dbReference>
<dbReference type="InterPro" id="IPR007657">
    <property type="entry name" value="Glycosyltransferase_61"/>
</dbReference>
<evidence type="ECO:0000259" key="4">
    <source>
        <dbReference type="Pfam" id="PF04577"/>
    </source>
</evidence>
<proteinExistence type="predicted"/>
<dbReference type="EMBL" id="CAKOGP040001792">
    <property type="protein sequence ID" value="CAJ1952000.1"/>
    <property type="molecule type" value="Genomic_DNA"/>
</dbReference>
<comment type="caution">
    <text evidence="5">The sequence shown here is derived from an EMBL/GenBank/DDBJ whole genome shotgun (WGS) entry which is preliminary data.</text>
</comment>
<evidence type="ECO:0000256" key="3">
    <source>
        <dbReference type="ARBA" id="ARBA00023180"/>
    </source>
</evidence>
<keyword evidence="1" id="KW-0328">Glycosyltransferase</keyword>
<accession>A0AAD2JHT5</accession>
<sequence length="531" mass="59417">MISGTAWFDKPKTRKHSYNSPLSDSTTSEIAAITLRAHAAWKETRHSGIEETTADEGEHFTFTPYNQPVGTSSYLNIRLENAANSSQYITGRIGSDSDTVALEDSLIMTNMTKCIKRVVCMIPNGRSIRHIAHFAQSAFPCWSALQRFPENMRYIKSFAKLGKKPQRWIVELMEYFKTAGITIVSGNSNDVSGRDECDWDLKFQGNNASGWTEMPTLKYDAKGVSLLLNHNDYKWRKDPVNYFSKPSDMAVLQRVVLCSNYTSGVSKQPKIHVLILNREGSRSLSNGEAIVSTLQDSVLGDFIEVNYVQDMEGSLHHQALTMHSADIIIAPHGAQLTNLAFIKPCTVVAEIFPRGYYLQFFQSYVVAAGGIAFEGYEDGRSPYFDLFGLESENDRRARRSAPIPMSAASVVRALPEFILKFNTYTNPITYHTVNAIQEQALQEHACYAFFIAMTSRGHSDAHGSRGNFARIYLYFNDLKNPESGFLDLPEFPAPCDNKDAPNMLDNIYQFLGTVRGKGGTVTLFAKTMIPL</sequence>
<keyword evidence="2" id="KW-0808">Transferase</keyword>
<evidence type="ECO:0000256" key="1">
    <source>
        <dbReference type="ARBA" id="ARBA00022676"/>
    </source>
</evidence>
<protein>
    <recommendedName>
        <fullName evidence="4">Glycosyltransferase 61 catalytic domain-containing protein</fullName>
    </recommendedName>
</protein>
<organism evidence="5 6">
    <name type="scientific">Cylindrotheca closterium</name>
    <dbReference type="NCBI Taxonomy" id="2856"/>
    <lineage>
        <taxon>Eukaryota</taxon>
        <taxon>Sar</taxon>
        <taxon>Stramenopiles</taxon>
        <taxon>Ochrophyta</taxon>
        <taxon>Bacillariophyta</taxon>
        <taxon>Bacillariophyceae</taxon>
        <taxon>Bacillariophycidae</taxon>
        <taxon>Bacillariales</taxon>
        <taxon>Bacillariaceae</taxon>
        <taxon>Cylindrotheca</taxon>
    </lineage>
</organism>
<dbReference type="GO" id="GO:0016757">
    <property type="term" value="F:glycosyltransferase activity"/>
    <property type="evidence" value="ECO:0007669"/>
    <property type="project" value="UniProtKB-KW"/>
</dbReference>
<keyword evidence="3" id="KW-0325">Glycoprotein</keyword>
<keyword evidence="6" id="KW-1185">Reference proteome</keyword>
<dbReference type="PANTHER" id="PTHR20961">
    <property type="entry name" value="GLYCOSYLTRANSFERASE"/>
    <property type="match status" value="1"/>
</dbReference>
<dbReference type="AlphaFoldDB" id="A0AAD2JHT5"/>
<name>A0AAD2JHT5_9STRA</name>
<dbReference type="Proteomes" id="UP001295423">
    <property type="component" value="Unassembled WGS sequence"/>
</dbReference>
<evidence type="ECO:0000313" key="6">
    <source>
        <dbReference type="Proteomes" id="UP001295423"/>
    </source>
</evidence>
<evidence type="ECO:0000256" key="2">
    <source>
        <dbReference type="ARBA" id="ARBA00022679"/>
    </source>
</evidence>
<feature type="domain" description="Glycosyltransferase 61 catalytic" evidence="4">
    <location>
        <begin position="269"/>
        <end position="348"/>
    </location>
</feature>
<dbReference type="InterPro" id="IPR049625">
    <property type="entry name" value="Glyco_transf_61_cat"/>
</dbReference>
<reference evidence="5" key="1">
    <citation type="submission" date="2023-08" db="EMBL/GenBank/DDBJ databases">
        <authorList>
            <person name="Audoor S."/>
            <person name="Bilcke G."/>
        </authorList>
    </citation>
    <scope>NUCLEOTIDE SEQUENCE</scope>
</reference>
<gene>
    <name evidence="5" type="ORF">CYCCA115_LOCUS13345</name>
</gene>
<evidence type="ECO:0000313" key="5">
    <source>
        <dbReference type="EMBL" id="CAJ1952000.1"/>
    </source>
</evidence>